<feature type="region of interest" description="Disordered" evidence="1">
    <location>
        <begin position="17"/>
        <end position="55"/>
    </location>
</feature>
<proteinExistence type="predicted"/>
<evidence type="ECO:0000256" key="1">
    <source>
        <dbReference type="SAM" id="MobiDB-lite"/>
    </source>
</evidence>
<evidence type="ECO:0000313" key="2">
    <source>
        <dbReference type="EMBL" id="CAJ1063543.1"/>
    </source>
</evidence>
<evidence type="ECO:0000313" key="3">
    <source>
        <dbReference type="Proteomes" id="UP001178508"/>
    </source>
</evidence>
<reference evidence="2" key="1">
    <citation type="submission" date="2023-08" db="EMBL/GenBank/DDBJ databases">
        <authorList>
            <person name="Alioto T."/>
            <person name="Alioto T."/>
            <person name="Gomez Garrido J."/>
        </authorList>
    </citation>
    <scope>NUCLEOTIDE SEQUENCE</scope>
</reference>
<protein>
    <submittedName>
        <fullName evidence="2">Uncharacterized protein</fullName>
    </submittedName>
</protein>
<dbReference type="AlphaFoldDB" id="A0AAV1FQU5"/>
<gene>
    <name evidence="2" type="ORF">XNOV1_A038003</name>
</gene>
<name>A0AAV1FQU5_XYRNO</name>
<organism evidence="2 3">
    <name type="scientific">Xyrichtys novacula</name>
    <name type="common">Pearly razorfish</name>
    <name type="synonym">Hemipteronotus novacula</name>
    <dbReference type="NCBI Taxonomy" id="13765"/>
    <lineage>
        <taxon>Eukaryota</taxon>
        <taxon>Metazoa</taxon>
        <taxon>Chordata</taxon>
        <taxon>Craniata</taxon>
        <taxon>Vertebrata</taxon>
        <taxon>Euteleostomi</taxon>
        <taxon>Actinopterygii</taxon>
        <taxon>Neopterygii</taxon>
        <taxon>Teleostei</taxon>
        <taxon>Neoteleostei</taxon>
        <taxon>Acanthomorphata</taxon>
        <taxon>Eupercaria</taxon>
        <taxon>Labriformes</taxon>
        <taxon>Labridae</taxon>
        <taxon>Xyrichtys</taxon>
    </lineage>
</organism>
<dbReference type="Proteomes" id="UP001178508">
    <property type="component" value="Chromosome 9"/>
</dbReference>
<feature type="compositionally biased region" description="Low complexity" evidence="1">
    <location>
        <begin position="21"/>
        <end position="31"/>
    </location>
</feature>
<sequence length="55" mass="5837">MERLKATADHLLSRAHNALQSVSIPSSGPGVPHRDGGAEDGLDDGRVEVHHQLDS</sequence>
<feature type="compositionally biased region" description="Basic and acidic residues" evidence="1">
    <location>
        <begin position="32"/>
        <end position="55"/>
    </location>
</feature>
<dbReference type="EMBL" id="OY660872">
    <property type="protein sequence ID" value="CAJ1063543.1"/>
    <property type="molecule type" value="Genomic_DNA"/>
</dbReference>
<accession>A0AAV1FQU5</accession>
<keyword evidence="3" id="KW-1185">Reference proteome</keyword>